<protein>
    <submittedName>
        <fullName evidence="2">Uncharacterized protein</fullName>
    </submittedName>
</protein>
<name>A0A7S1MVX1_HEMAN</name>
<proteinExistence type="predicted"/>
<dbReference type="EMBL" id="HBFX01055215">
    <property type="protein sequence ID" value="CAD8982204.1"/>
    <property type="molecule type" value="Transcribed_RNA"/>
</dbReference>
<accession>A0A7S1MVX1</accession>
<organism evidence="2">
    <name type="scientific">Hemiselmis andersenii</name>
    <name type="common">Cryptophyte alga</name>
    <dbReference type="NCBI Taxonomy" id="464988"/>
    <lineage>
        <taxon>Eukaryota</taxon>
        <taxon>Cryptophyceae</taxon>
        <taxon>Cryptomonadales</taxon>
        <taxon>Hemiselmidaceae</taxon>
        <taxon>Hemiselmis</taxon>
    </lineage>
</organism>
<feature type="region of interest" description="Disordered" evidence="1">
    <location>
        <begin position="1"/>
        <end position="107"/>
    </location>
</feature>
<feature type="compositionally biased region" description="Basic and acidic residues" evidence="1">
    <location>
        <begin position="89"/>
        <end position="102"/>
    </location>
</feature>
<evidence type="ECO:0000256" key="1">
    <source>
        <dbReference type="SAM" id="MobiDB-lite"/>
    </source>
</evidence>
<dbReference type="AlphaFoldDB" id="A0A7S1MVX1"/>
<reference evidence="2" key="1">
    <citation type="submission" date="2021-01" db="EMBL/GenBank/DDBJ databases">
        <authorList>
            <person name="Corre E."/>
            <person name="Pelletier E."/>
            <person name="Niang G."/>
            <person name="Scheremetjew M."/>
            <person name="Finn R."/>
            <person name="Kale V."/>
            <person name="Holt S."/>
            <person name="Cochrane G."/>
            <person name="Meng A."/>
            <person name="Brown T."/>
            <person name="Cohen L."/>
        </authorList>
    </citation>
    <scope>NUCLEOTIDE SEQUENCE</scope>
    <source>
        <strain evidence="2">CCMP644</strain>
    </source>
</reference>
<gene>
    <name evidence="2" type="ORF">HAND00432_LOCUS33214</name>
</gene>
<sequence length="157" mass="16856">MAQVQRSASLNSPESSMDLDLMNPQNIDEANRIRLSRGLPPLDPNNLNARQGTERLPRWSLGGGAGPNPGRVSPRLSSADVINTSLSDMEPRKSTGSDRVGRMSDGGDDALADAAAAVAACAAGAPMQPGNDKWVPTFEMRRESREGIRQVQENCNW</sequence>
<evidence type="ECO:0000313" key="2">
    <source>
        <dbReference type="EMBL" id="CAD8982204.1"/>
    </source>
</evidence>
<feature type="compositionally biased region" description="Polar residues" evidence="1">
    <location>
        <begin position="1"/>
        <end position="15"/>
    </location>
</feature>